<reference evidence="2 3" key="1">
    <citation type="submission" date="2018-08" db="EMBL/GenBank/DDBJ databases">
        <title>Recombination of ecologically and evolutionarily significant loci maintains genetic cohesion in the Pseudomonas syringae species complex.</title>
        <authorList>
            <person name="Dillon M."/>
            <person name="Thakur S."/>
            <person name="Almeida R.N.D."/>
            <person name="Weir B.S."/>
            <person name="Guttman D.S."/>
        </authorList>
    </citation>
    <scope>NUCLEOTIDE SEQUENCE [LARGE SCALE GENOMIC DNA]</scope>
    <source>
        <strain evidence="2 3">88_10</strain>
    </source>
</reference>
<evidence type="ECO:0000256" key="1">
    <source>
        <dbReference type="SAM" id="MobiDB-lite"/>
    </source>
</evidence>
<gene>
    <name evidence="2" type="ORF">APX70_200097</name>
</gene>
<sequence length="160" mass="18601">MLRQSPGSEQQRLCLPVCNTTELIPDRLRRRGGTCLLAVHRRACRPSAGFAKPRLPRFHRPPTERQAEDDRREHRLVARLAYAEMKVRSFLALQFHQSVREGRSKPQCRGALIQDWWDRHQVPSESPSDVRCVVPESLQTASPTRVEAQFSLPRWGRRWS</sequence>
<comment type="caution">
    <text evidence="2">The sequence shown here is derived from an EMBL/GenBank/DDBJ whole genome shotgun (WGS) entry which is preliminary data.</text>
</comment>
<protein>
    <submittedName>
        <fullName evidence="2">Uncharacterized protein</fullName>
    </submittedName>
</protein>
<evidence type="ECO:0000313" key="2">
    <source>
        <dbReference type="EMBL" id="RML48501.1"/>
    </source>
</evidence>
<evidence type="ECO:0000313" key="3">
    <source>
        <dbReference type="Proteomes" id="UP000282378"/>
    </source>
</evidence>
<accession>A0A3M2WAP2</accession>
<name>A0A3M2WAP2_PSEYM</name>
<feature type="region of interest" description="Disordered" evidence="1">
    <location>
        <begin position="51"/>
        <end position="71"/>
    </location>
</feature>
<proteinExistence type="predicted"/>
<feature type="compositionally biased region" description="Basic and acidic residues" evidence="1">
    <location>
        <begin position="61"/>
        <end position="71"/>
    </location>
</feature>
<organism evidence="2 3">
    <name type="scientific">Pseudomonas syringae pv. maculicola</name>
    <dbReference type="NCBI Taxonomy" id="59511"/>
    <lineage>
        <taxon>Bacteria</taxon>
        <taxon>Pseudomonadati</taxon>
        <taxon>Pseudomonadota</taxon>
        <taxon>Gammaproteobacteria</taxon>
        <taxon>Pseudomonadales</taxon>
        <taxon>Pseudomonadaceae</taxon>
        <taxon>Pseudomonas</taxon>
    </lineage>
</organism>
<dbReference type="Proteomes" id="UP000282378">
    <property type="component" value="Unassembled WGS sequence"/>
</dbReference>
<dbReference type="AlphaFoldDB" id="A0A3M2WAP2"/>
<dbReference type="EMBL" id="RBNL01003550">
    <property type="protein sequence ID" value="RML48501.1"/>
    <property type="molecule type" value="Genomic_DNA"/>
</dbReference>